<evidence type="ECO:0000313" key="2">
    <source>
        <dbReference type="EnsemblMetazoa" id="Aqu2.1.25531_001"/>
    </source>
</evidence>
<keyword evidence="1" id="KW-0472">Membrane</keyword>
<dbReference type="InParanoid" id="A0A1X7UDF8"/>
<sequence>TIDLDRLVKAAATVTIVSTVVTVVSVCRVINVIGSTPFNIFTYYKANGSIFQCVYVDVPIVYFFLPLLQIAAFYVV</sequence>
<accession>A0A1X7UDF8</accession>
<evidence type="ECO:0000256" key="1">
    <source>
        <dbReference type="SAM" id="Phobius"/>
    </source>
</evidence>
<reference evidence="2" key="1">
    <citation type="submission" date="2017-05" db="UniProtKB">
        <authorList>
            <consortium name="EnsemblMetazoa"/>
        </authorList>
    </citation>
    <scope>IDENTIFICATION</scope>
</reference>
<proteinExistence type="predicted"/>
<name>A0A1X7UDF8_AMPQE</name>
<feature type="transmembrane region" description="Helical" evidence="1">
    <location>
        <begin position="54"/>
        <end position="75"/>
    </location>
</feature>
<organism evidence="2">
    <name type="scientific">Amphimedon queenslandica</name>
    <name type="common">Sponge</name>
    <dbReference type="NCBI Taxonomy" id="400682"/>
    <lineage>
        <taxon>Eukaryota</taxon>
        <taxon>Metazoa</taxon>
        <taxon>Porifera</taxon>
        <taxon>Demospongiae</taxon>
        <taxon>Heteroscleromorpha</taxon>
        <taxon>Haplosclerida</taxon>
        <taxon>Niphatidae</taxon>
        <taxon>Amphimedon</taxon>
    </lineage>
</organism>
<dbReference type="EnsemblMetazoa" id="Aqu2.1.25531_001">
    <property type="protein sequence ID" value="Aqu2.1.25531_001"/>
    <property type="gene ID" value="Aqu2.1.25531"/>
</dbReference>
<feature type="transmembrane region" description="Helical" evidence="1">
    <location>
        <begin position="12"/>
        <end position="33"/>
    </location>
</feature>
<keyword evidence="1" id="KW-1133">Transmembrane helix</keyword>
<dbReference type="AlphaFoldDB" id="A0A1X7UDF8"/>
<protein>
    <submittedName>
        <fullName evidence="2">Uncharacterized protein</fullName>
    </submittedName>
</protein>
<keyword evidence="1" id="KW-0812">Transmembrane</keyword>